<reference evidence="2" key="1">
    <citation type="journal article" date="2024" name="IScience">
        <title>Strigolactones Initiate the Formation of Haustorium-like Structures in Castilleja.</title>
        <authorList>
            <person name="Buerger M."/>
            <person name="Peterson D."/>
            <person name="Chory J."/>
        </authorList>
    </citation>
    <scope>NUCLEOTIDE SEQUENCE [LARGE SCALE GENOMIC DNA]</scope>
</reference>
<dbReference type="AlphaFoldDB" id="A0ABD3DSD7"/>
<gene>
    <name evidence="1" type="ORF">CASFOL_010183</name>
</gene>
<dbReference type="Proteomes" id="UP001632038">
    <property type="component" value="Unassembled WGS sequence"/>
</dbReference>
<dbReference type="PANTHER" id="PTHR31639">
    <property type="entry name" value="F-BOX PROTEIN-LIKE"/>
    <property type="match status" value="1"/>
</dbReference>
<dbReference type="PANTHER" id="PTHR31639:SF42">
    <property type="entry name" value="OS02G0160200 PROTEIN"/>
    <property type="match status" value="1"/>
</dbReference>
<dbReference type="EMBL" id="JAVIJP010000013">
    <property type="protein sequence ID" value="KAL3645003.1"/>
    <property type="molecule type" value="Genomic_DNA"/>
</dbReference>
<accession>A0ABD3DSD7</accession>
<sequence>MAGEGEIQFAEPIIHRLQSFLTGKEAARTAVVSKSWHSAWLTRPNLDLDDTHFILRGRQYSNDYYCFVKFKKYAKKTIKRMGVTRLCLKINRSSFVLPNEVFGSDNLVELSSGGCSIKLDDGVIIKCRRLESLSLDDNMNCILIKIDTVSKIVSSCPSIEKLSLLSHVYQEYENRVDNVYVPVEERRRRFAAWEAAATAMTVGVVDKIIRLRCLVLGYESFETLCLDDLLSNSLTLRTSPYILTVVVKILVLFLEKGYNEGEKPRVKFDVPSVRKFTYEGAVIPCLSFISTPPSREWESNVSIKCNTKHGLSAFWFNELSELLTGLSQSKTHLPLHIDSNAVRFDYNVCKHELENLTIETKDLPVLSCYAFFDGLFRLCSPKLITQYYGNDSKLITQYYGNDSDRRQYNRPTNNIDFLCQILEQGVNFKVSSPTQFLYGLNDLEEVNAQAFDMDNVSAEWRPIPFDAHVQTHQRVRLLMKWKPS</sequence>
<proteinExistence type="predicted"/>
<evidence type="ECO:0000313" key="1">
    <source>
        <dbReference type="EMBL" id="KAL3645003.1"/>
    </source>
</evidence>
<name>A0ABD3DSD7_9LAMI</name>
<dbReference type="SUPFAM" id="SSF52047">
    <property type="entry name" value="RNI-like"/>
    <property type="match status" value="1"/>
</dbReference>
<comment type="caution">
    <text evidence="1">The sequence shown here is derived from an EMBL/GenBank/DDBJ whole genome shotgun (WGS) entry which is preliminary data.</text>
</comment>
<protein>
    <submittedName>
        <fullName evidence="1">Uncharacterized protein</fullName>
    </submittedName>
</protein>
<keyword evidence="2" id="KW-1185">Reference proteome</keyword>
<evidence type="ECO:0000313" key="2">
    <source>
        <dbReference type="Proteomes" id="UP001632038"/>
    </source>
</evidence>
<organism evidence="1 2">
    <name type="scientific">Castilleja foliolosa</name>
    <dbReference type="NCBI Taxonomy" id="1961234"/>
    <lineage>
        <taxon>Eukaryota</taxon>
        <taxon>Viridiplantae</taxon>
        <taxon>Streptophyta</taxon>
        <taxon>Embryophyta</taxon>
        <taxon>Tracheophyta</taxon>
        <taxon>Spermatophyta</taxon>
        <taxon>Magnoliopsida</taxon>
        <taxon>eudicotyledons</taxon>
        <taxon>Gunneridae</taxon>
        <taxon>Pentapetalae</taxon>
        <taxon>asterids</taxon>
        <taxon>lamiids</taxon>
        <taxon>Lamiales</taxon>
        <taxon>Orobanchaceae</taxon>
        <taxon>Pedicularideae</taxon>
        <taxon>Castillejinae</taxon>
        <taxon>Castilleja</taxon>
    </lineage>
</organism>